<keyword evidence="6" id="KW-0066">ATP synthesis</keyword>
<evidence type="ECO:0000256" key="1">
    <source>
        <dbReference type="ARBA" id="ARBA00004370"/>
    </source>
</evidence>
<dbReference type="GO" id="GO:0016020">
    <property type="term" value="C:membrane"/>
    <property type="evidence" value="ECO:0007669"/>
    <property type="project" value="UniProtKB-SubCell"/>
</dbReference>
<keyword evidence="3" id="KW-0375">Hydrogen ion transport</keyword>
<sequence>MESAYAQALWKMVEGGMSPAKAVHELRDLLKARGREALLPRIGRAFARIAEREGKRTGVTLSVAREKDERAAKSAVKQILAEFGVEPKEVNIHVDDSLIGGWRLEGREHLVDASYKRILVDVYNAATRT</sequence>
<evidence type="ECO:0000313" key="8">
    <source>
        <dbReference type="Proteomes" id="UP000176914"/>
    </source>
</evidence>
<evidence type="ECO:0000256" key="4">
    <source>
        <dbReference type="ARBA" id="ARBA00023065"/>
    </source>
</evidence>
<keyword evidence="5" id="KW-0472">Membrane</keyword>
<evidence type="ECO:0000256" key="6">
    <source>
        <dbReference type="ARBA" id="ARBA00023310"/>
    </source>
</evidence>
<dbReference type="Pfam" id="PF00213">
    <property type="entry name" value="OSCP"/>
    <property type="match status" value="1"/>
</dbReference>
<protein>
    <submittedName>
        <fullName evidence="7">Uncharacterized protein</fullName>
    </submittedName>
</protein>
<dbReference type="Proteomes" id="UP000176914">
    <property type="component" value="Unassembled WGS sequence"/>
</dbReference>
<name>A0A1F6EAT5_9BACT</name>
<evidence type="ECO:0000256" key="2">
    <source>
        <dbReference type="ARBA" id="ARBA00022448"/>
    </source>
</evidence>
<proteinExistence type="predicted"/>
<dbReference type="EMBL" id="MFLL01000001">
    <property type="protein sequence ID" value="OGG70690.1"/>
    <property type="molecule type" value="Genomic_DNA"/>
</dbReference>
<dbReference type="GO" id="GO:0046933">
    <property type="term" value="F:proton-transporting ATP synthase activity, rotational mechanism"/>
    <property type="evidence" value="ECO:0007669"/>
    <property type="project" value="InterPro"/>
</dbReference>
<dbReference type="AlphaFoldDB" id="A0A1F6EAT5"/>
<evidence type="ECO:0000256" key="5">
    <source>
        <dbReference type="ARBA" id="ARBA00023136"/>
    </source>
</evidence>
<organism evidence="7 8">
    <name type="scientific">Candidatus Kaiserbacteria bacterium RIFCSPHIGHO2_02_FULL_55_25</name>
    <dbReference type="NCBI Taxonomy" id="1798498"/>
    <lineage>
        <taxon>Bacteria</taxon>
        <taxon>Candidatus Kaiseribacteriota</taxon>
    </lineage>
</organism>
<reference evidence="7 8" key="1">
    <citation type="journal article" date="2016" name="Nat. Commun.">
        <title>Thousands of microbial genomes shed light on interconnected biogeochemical processes in an aquifer system.</title>
        <authorList>
            <person name="Anantharaman K."/>
            <person name="Brown C.T."/>
            <person name="Hug L.A."/>
            <person name="Sharon I."/>
            <person name="Castelle C.J."/>
            <person name="Probst A.J."/>
            <person name="Thomas B.C."/>
            <person name="Singh A."/>
            <person name="Wilkins M.J."/>
            <person name="Karaoz U."/>
            <person name="Brodie E.L."/>
            <person name="Williams K.H."/>
            <person name="Hubbard S.S."/>
            <person name="Banfield J.F."/>
        </authorList>
    </citation>
    <scope>NUCLEOTIDE SEQUENCE [LARGE SCALE GENOMIC DNA]</scope>
</reference>
<comment type="caution">
    <text evidence="7">The sequence shown here is derived from an EMBL/GenBank/DDBJ whole genome shotgun (WGS) entry which is preliminary data.</text>
</comment>
<comment type="subcellular location">
    <subcellularLocation>
        <location evidence="1">Membrane</location>
    </subcellularLocation>
</comment>
<keyword evidence="4" id="KW-0406">Ion transport</keyword>
<dbReference type="InterPro" id="IPR000711">
    <property type="entry name" value="ATPase_OSCP/dsu"/>
</dbReference>
<evidence type="ECO:0000313" key="7">
    <source>
        <dbReference type="EMBL" id="OGG70690.1"/>
    </source>
</evidence>
<accession>A0A1F6EAT5</accession>
<gene>
    <name evidence="7" type="ORF">A3C20_04170</name>
</gene>
<evidence type="ECO:0000256" key="3">
    <source>
        <dbReference type="ARBA" id="ARBA00022781"/>
    </source>
</evidence>
<keyword evidence="2" id="KW-0813">Transport</keyword>